<evidence type="ECO:0000259" key="11">
    <source>
        <dbReference type="PROSITE" id="PS51462"/>
    </source>
</evidence>
<dbReference type="SMART" id="SM01125">
    <property type="entry name" value="DCP2"/>
    <property type="match status" value="1"/>
</dbReference>
<dbReference type="InterPro" id="IPR000086">
    <property type="entry name" value="NUDIX_hydrolase_dom"/>
</dbReference>
<dbReference type="Pfam" id="PF05026">
    <property type="entry name" value="DCP2"/>
    <property type="match status" value="1"/>
</dbReference>
<dbReference type="CDD" id="cd22249">
    <property type="entry name" value="UDM1_RNF168_RNF169-like"/>
    <property type="match status" value="1"/>
</dbReference>
<keyword evidence="7" id="KW-0694">RNA-binding</keyword>
<evidence type="ECO:0000256" key="4">
    <source>
        <dbReference type="ARBA" id="ARBA00022490"/>
    </source>
</evidence>
<comment type="similarity">
    <text evidence="3">Belongs to the Nudix hydrolase family. DCP2 subfamily.</text>
</comment>
<comment type="caution">
    <text evidence="12">The sequence shown here is derived from an EMBL/GenBank/DDBJ whole genome shotgun (WGS) entry which is preliminary data.</text>
</comment>
<sequence length="689" mass="75268">MASVGSGPGAGANGAGSSMSGYTGVQNLWSGFGYAADSERDSGAVGGGHVSVHDQAQAHVQSAAVQQSTTGNPYGYVPVHHGAANSMRADLEYPFGVQSAHWSPGPAGPTTVRYMHDESEGSLPHSYGLPHPVPSMSPALLPQPYPPSWSSAFALGAPAQVSSTSEFLHSVPAQQAAVYSNVQDSDAVSAFSMHQMSSTLPASVGFAQVHRSQSDYAGNSMSFSTSTSEFTHRAGAVNLPQSSISVTSGRKQFVLEDVLDDLCSRFLLSLPDSEFEDSARIFFAIEAAYWFYDDFYCDKDDKLPRKNEKEFARMLFRHSELLRPRYDEFEALFAEFQSYKREVPSCGIALCNQAFTKVILVKAWNVKGKWGLPKGKLAKDEHEMTCARREVFEETGFDAGNLLREDDYLDAHVSGRHVRIYVVQGVPEEYPFEPRTRKEISEIKWHSIQSLPDDHSAQNARKMWGVVPFSKGLKNMSKKGKRERKDVTASSPAPSKDAASTVSSTNSRRAKLGKGGNGEAQPPARGSAWTADSSDTASQEPGTEFVRLVHRGKRVDDSVTFGIQGQGAAHGLTAAEKKELYDNYLREVEERAEKAAEKERIAKASEELIINARNSKTFFTPSRKDERHDSAEGDFVSGMYVEPKDKKGMSSAGAPGTMRRTASLQIQASEIDPLLTFEFDRAKIMACFV</sequence>
<dbReference type="PANTHER" id="PTHR23114:SF17">
    <property type="entry name" value="M7GPPPN-MRNA HYDROLASE"/>
    <property type="match status" value="1"/>
</dbReference>
<evidence type="ECO:0000256" key="10">
    <source>
        <dbReference type="SAM" id="MobiDB-lite"/>
    </source>
</evidence>
<feature type="region of interest" description="Disordered" evidence="10">
    <location>
        <begin position="473"/>
        <end position="541"/>
    </location>
</feature>
<dbReference type="InterPro" id="IPR044099">
    <property type="entry name" value="Dcp2_NUDIX"/>
</dbReference>
<dbReference type="GO" id="GO:0003723">
    <property type="term" value="F:RNA binding"/>
    <property type="evidence" value="ECO:0007669"/>
    <property type="project" value="UniProtKB-KW"/>
</dbReference>
<protein>
    <submittedName>
        <fullName evidence="12">M7GpppN-mRNA hydrolase</fullName>
    </submittedName>
</protein>
<dbReference type="Proteomes" id="UP000324585">
    <property type="component" value="Unassembled WGS sequence"/>
</dbReference>
<dbReference type="CDD" id="cd03672">
    <property type="entry name" value="NUDIX_Dcp2p_Nudt20"/>
    <property type="match status" value="1"/>
</dbReference>
<dbReference type="GO" id="GO:0140933">
    <property type="term" value="F:5'-(N(7)-methylguanosine 5'-triphospho)-[mRNA] hydrolase activity"/>
    <property type="evidence" value="ECO:0007669"/>
    <property type="project" value="InterPro"/>
</dbReference>
<dbReference type="SUPFAM" id="SSF140586">
    <property type="entry name" value="Dcp2 domain-like"/>
    <property type="match status" value="1"/>
</dbReference>
<dbReference type="Gene3D" id="3.90.79.10">
    <property type="entry name" value="Nucleoside Triphosphate Pyrophosphohydrolase"/>
    <property type="match status" value="1"/>
</dbReference>
<comment type="cofactor">
    <cofactor evidence="1">
        <name>Mn(2+)</name>
        <dbReference type="ChEBI" id="CHEBI:29035"/>
    </cofactor>
</comment>
<name>A0A5J4Z7D0_PORPP</name>
<evidence type="ECO:0000256" key="7">
    <source>
        <dbReference type="ARBA" id="ARBA00022884"/>
    </source>
</evidence>
<keyword evidence="4" id="KW-0963">Cytoplasm</keyword>
<evidence type="ECO:0000256" key="8">
    <source>
        <dbReference type="ARBA" id="ARBA00023211"/>
    </source>
</evidence>
<dbReference type="AlphaFoldDB" id="A0A5J4Z7D0"/>
<keyword evidence="6 12" id="KW-0378">Hydrolase</keyword>
<dbReference type="PROSITE" id="PS51462">
    <property type="entry name" value="NUDIX"/>
    <property type="match status" value="1"/>
</dbReference>
<proteinExistence type="inferred from homology"/>
<comment type="subcellular location">
    <subcellularLocation>
        <location evidence="2">Cytoplasm</location>
    </subcellularLocation>
</comment>
<dbReference type="Pfam" id="PF00293">
    <property type="entry name" value="NUDIX"/>
    <property type="match status" value="1"/>
</dbReference>
<dbReference type="PANTHER" id="PTHR23114">
    <property type="entry name" value="M7GPPPN-MRNA HYDROLASE"/>
    <property type="match status" value="1"/>
</dbReference>
<dbReference type="InterPro" id="IPR020084">
    <property type="entry name" value="NUDIX_hydrolase_CS"/>
</dbReference>
<organism evidence="12 13">
    <name type="scientific">Porphyridium purpureum</name>
    <name type="common">Red alga</name>
    <name type="synonym">Porphyridium cruentum</name>
    <dbReference type="NCBI Taxonomy" id="35688"/>
    <lineage>
        <taxon>Eukaryota</taxon>
        <taxon>Rhodophyta</taxon>
        <taxon>Bangiophyceae</taxon>
        <taxon>Porphyridiales</taxon>
        <taxon>Porphyridiaceae</taxon>
        <taxon>Porphyridium</taxon>
    </lineage>
</organism>
<evidence type="ECO:0000256" key="6">
    <source>
        <dbReference type="ARBA" id="ARBA00022801"/>
    </source>
</evidence>
<keyword evidence="9" id="KW-0175">Coiled coil</keyword>
<dbReference type="InterPro" id="IPR015797">
    <property type="entry name" value="NUDIX_hydrolase-like_dom_sf"/>
</dbReference>
<dbReference type="FunFam" id="3.90.79.10:FF:000003">
    <property type="entry name" value="M7GpppN-mRNA hydrolase isoform 2"/>
    <property type="match status" value="1"/>
</dbReference>
<reference evidence="13" key="1">
    <citation type="journal article" date="2019" name="Nat. Commun.">
        <title>Expansion of phycobilisome linker gene families in mesophilic red algae.</title>
        <authorList>
            <person name="Lee J."/>
            <person name="Kim D."/>
            <person name="Bhattacharya D."/>
            <person name="Yoon H.S."/>
        </authorList>
    </citation>
    <scope>NUCLEOTIDE SEQUENCE [LARGE SCALE GENOMIC DNA]</scope>
    <source>
        <strain evidence="13">CCMP 1328</strain>
    </source>
</reference>
<gene>
    <name evidence="12" type="ORF">FVE85_6713</name>
</gene>
<dbReference type="OrthoDB" id="18996at2759"/>
<feature type="domain" description="Nudix hydrolase" evidence="11">
    <location>
        <begin position="341"/>
        <end position="467"/>
    </location>
</feature>
<dbReference type="GO" id="GO:0000184">
    <property type="term" value="P:nuclear-transcribed mRNA catabolic process, nonsense-mediated decay"/>
    <property type="evidence" value="ECO:0007669"/>
    <property type="project" value="InterPro"/>
</dbReference>
<dbReference type="EMBL" id="VRMN01000001">
    <property type="protein sequence ID" value="KAA8499128.1"/>
    <property type="molecule type" value="Genomic_DNA"/>
</dbReference>
<dbReference type="GO" id="GO:0030145">
    <property type="term" value="F:manganese ion binding"/>
    <property type="evidence" value="ECO:0007669"/>
    <property type="project" value="InterPro"/>
</dbReference>
<accession>A0A5J4Z7D0</accession>
<dbReference type="GO" id="GO:0005737">
    <property type="term" value="C:cytoplasm"/>
    <property type="evidence" value="ECO:0007669"/>
    <property type="project" value="UniProtKB-SubCell"/>
</dbReference>
<keyword evidence="5" id="KW-0479">Metal-binding</keyword>
<evidence type="ECO:0000256" key="3">
    <source>
        <dbReference type="ARBA" id="ARBA00005279"/>
    </source>
</evidence>
<feature type="compositionally biased region" description="Low complexity" evidence="10">
    <location>
        <begin position="489"/>
        <end position="500"/>
    </location>
</feature>
<keyword evidence="13" id="KW-1185">Reference proteome</keyword>
<evidence type="ECO:0000256" key="5">
    <source>
        <dbReference type="ARBA" id="ARBA00022723"/>
    </source>
</evidence>
<dbReference type="GO" id="GO:0000290">
    <property type="term" value="P:deadenylation-dependent decapping of nuclear-transcribed mRNA"/>
    <property type="evidence" value="ECO:0007669"/>
    <property type="project" value="InterPro"/>
</dbReference>
<evidence type="ECO:0000313" key="12">
    <source>
        <dbReference type="EMBL" id="KAA8499128.1"/>
    </source>
</evidence>
<dbReference type="SUPFAM" id="SSF55811">
    <property type="entry name" value="Nudix"/>
    <property type="match status" value="1"/>
</dbReference>
<evidence type="ECO:0000256" key="1">
    <source>
        <dbReference type="ARBA" id="ARBA00001936"/>
    </source>
</evidence>
<evidence type="ECO:0000313" key="13">
    <source>
        <dbReference type="Proteomes" id="UP000324585"/>
    </source>
</evidence>
<evidence type="ECO:0000256" key="9">
    <source>
        <dbReference type="SAM" id="Coils"/>
    </source>
</evidence>
<dbReference type="InterPro" id="IPR036189">
    <property type="entry name" value="DCP2_BoxA_sf"/>
</dbReference>
<feature type="compositionally biased region" description="Low complexity" evidence="10">
    <location>
        <begin position="527"/>
        <end position="538"/>
    </location>
</feature>
<feature type="coiled-coil region" evidence="9">
    <location>
        <begin position="578"/>
        <end position="607"/>
    </location>
</feature>
<dbReference type="PROSITE" id="PS00893">
    <property type="entry name" value="NUDIX_BOX"/>
    <property type="match status" value="1"/>
</dbReference>
<dbReference type="Gene3D" id="1.10.10.1050">
    <property type="entry name" value="Dcp2, box A domain"/>
    <property type="match status" value="1"/>
</dbReference>
<evidence type="ECO:0000256" key="2">
    <source>
        <dbReference type="ARBA" id="ARBA00004496"/>
    </source>
</evidence>
<keyword evidence="8" id="KW-0464">Manganese</keyword>
<dbReference type="InterPro" id="IPR007722">
    <property type="entry name" value="DCP2_BoxA"/>
</dbReference>